<dbReference type="PANTHER" id="PTHR43304:SF1">
    <property type="entry name" value="PAC DOMAIN-CONTAINING PROTEIN"/>
    <property type="match status" value="1"/>
</dbReference>
<evidence type="ECO:0000313" key="7">
    <source>
        <dbReference type="EMBL" id="TGE03303.1"/>
    </source>
</evidence>
<evidence type="ECO:0000313" key="8">
    <source>
        <dbReference type="Proteomes" id="UP000298337"/>
    </source>
</evidence>
<feature type="domain" description="Histidine kinase" evidence="6">
    <location>
        <begin position="1"/>
        <end position="189"/>
    </location>
</feature>
<keyword evidence="8" id="KW-1185">Reference proteome</keyword>
<evidence type="ECO:0000259" key="6">
    <source>
        <dbReference type="PROSITE" id="PS50109"/>
    </source>
</evidence>
<name>A0A4Z0P0L4_9BACT</name>
<dbReference type="PRINTS" id="PR00344">
    <property type="entry name" value="BCTRLSENSOR"/>
</dbReference>
<keyword evidence="5 7" id="KW-0418">Kinase</keyword>
<dbReference type="Gene3D" id="3.30.565.10">
    <property type="entry name" value="Histidine kinase-like ATPase, C-terminal domain"/>
    <property type="match status" value="1"/>
</dbReference>
<comment type="catalytic activity">
    <reaction evidence="1">
        <text>ATP + protein L-histidine = ADP + protein N-phospho-L-histidine.</text>
        <dbReference type="EC" id="2.7.13.3"/>
    </reaction>
</comment>
<dbReference type="PROSITE" id="PS50109">
    <property type="entry name" value="HIS_KIN"/>
    <property type="match status" value="1"/>
</dbReference>
<gene>
    <name evidence="7" type="ORF">EU556_25645</name>
</gene>
<dbReference type="EC" id="2.7.13.3" evidence="2"/>
<dbReference type="SUPFAM" id="SSF55874">
    <property type="entry name" value="ATPase domain of HSP90 chaperone/DNA topoisomerase II/histidine kinase"/>
    <property type="match status" value="1"/>
</dbReference>
<feature type="non-terminal residue" evidence="7">
    <location>
        <position position="1"/>
    </location>
</feature>
<dbReference type="InterPro" id="IPR004358">
    <property type="entry name" value="Sig_transdc_His_kin-like_C"/>
</dbReference>
<dbReference type="InterPro" id="IPR052162">
    <property type="entry name" value="Sensor_kinase/Photoreceptor"/>
</dbReference>
<dbReference type="SMART" id="SM00387">
    <property type="entry name" value="HATPase_c"/>
    <property type="match status" value="1"/>
</dbReference>
<dbReference type="InterPro" id="IPR005467">
    <property type="entry name" value="His_kinase_dom"/>
</dbReference>
<dbReference type="AlphaFoldDB" id="A0A4Z0P0L4"/>
<dbReference type="Pfam" id="PF02518">
    <property type="entry name" value="HATPase_c"/>
    <property type="match status" value="1"/>
</dbReference>
<dbReference type="Proteomes" id="UP000298337">
    <property type="component" value="Unassembled WGS sequence"/>
</dbReference>
<dbReference type="GO" id="GO:0004673">
    <property type="term" value="F:protein histidine kinase activity"/>
    <property type="evidence" value="ECO:0007669"/>
    <property type="project" value="UniProtKB-EC"/>
</dbReference>
<evidence type="ECO:0000256" key="1">
    <source>
        <dbReference type="ARBA" id="ARBA00000085"/>
    </source>
</evidence>
<evidence type="ECO:0000256" key="3">
    <source>
        <dbReference type="ARBA" id="ARBA00022553"/>
    </source>
</evidence>
<sequence>ATADTATVLHLMDDSVQRFQHTLKHLTDVTRLHAPAQLPVTAVSLADLVADIRLDLHPLLVISGGHVTVDPDGCELVTFAEKHLRSILYNLISNGLKYRSPDRAPQVVVRCHLRDQEIMLEVQDNGLGLTEPQQARVFGLFQRVHEHIEGTGIGLYLVKQVIEAAGGRISLESQAGVGSLFQVVLPQPSPTFAPDVS</sequence>
<keyword evidence="3" id="KW-0597">Phosphoprotein</keyword>
<dbReference type="PANTHER" id="PTHR43304">
    <property type="entry name" value="PHYTOCHROME-LIKE PROTEIN CPH1"/>
    <property type="match status" value="1"/>
</dbReference>
<dbReference type="InterPro" id="IPR036890">
    <property type="entry name" value="HATPase_C_sf"/>
</dbReference>
<dbReference type="EMBL" id="SRLA01000009">
    <property type="protein sequence ID" value="TGE03303.1"/>
    <property type="molecule type" value="Genomic_DNA"/>
</dbReference>
<dbReference type="InterPro" id="IPR003594">
    <property type="entry name" value="HATPase_dom"/>
</dbReference>
<accession>A0A4Z0P0L4</accession>
<dbReference type="RefSeq" id="WP_135437068.1">
    <property type="nucleotide sequence ID" value="NZ_SRLA01000009.1"/>
</dbReference>
<proteinExistence type="predicted"/>
<evidence type="ECO:0000256" key="4">
    <source>
        <dbReference type="ARBA" id="ARBA00022679"/>
    </source>
</evidence>
<organism evidence="7 8">
    <name type="scientific">Hymenobacter fodinae</name>
    <dbReference type="NCBI Taxonomy" id="2510796"/>
    <lineage>
        <taxon>Bacteria</taxon>
        <taxon>Pseudomonadati</taxon>
        <taxon>Bacteroidota</taxon>
        <taxon>Cytophagia</taxon>
        <taxon>Cytophagales</taxon>
        <taxon>Hymenobacteraceae</taxon>
        <taxon>Hymenobacter</taxon>
    </lineage>
</organism>
<comment type="caution">
    <text evidence="7">The sequence shown here is derived from an EMBL/GenBank/DDBJ whole genome shotgun (WGS) entry which is preliminary data.</text>
</comment>
<protein>
    <recommendedName>
        <fullName evidence="2">histidine kinase</fullName>
        <ecNumber evidence="2">2.7.13.3</ecNumber>
    </recommendedName>
</protein>
<evidence type="ECO:0000256" key="5">
    <source>
        <dbReference type="ARBA" id="ARBA00022777"/>
    </source>
</evidence>
<dbReference type="OrthoDB" id="9766459at2"/>
<keyword evidence="4" id="KW-0808">Transferase</keyword>
<reference evidence="7 8" key="1">
    <citation type="submission" date="2019-04" db="EMBL/GenBank/DDBJ databases">
        <authorList>
            <person name="Feng G."/>
            <person name="Zhang J."/>
            <person name="Zhu H."/>
        </authorList>
    </citation>
    <scope>NUCLEOTIDE SEQUENCE [LARGE SCALE GENOMIC DNA]</scope>
    <source>
        <strain evidence="7 8">92R-1</strain>
    </source>
</reference>
<evidence type="ECO:0000256" key="2">
    <source>
        <dbReference type="ARBA" id="ARBA00012438"/>
    </source>
</evidence>